<evidence type="ECO:0000256" key="2">
    <source>
        <dbReference type="ARBA" id="ARBA00022980"/>
    </source>
</evidence>
<dbReference type="GO" id="GO:0003735">
    <property type="term" value="F:structural constituent of ribosome"/>
    <property type="evidence" value="ECO:0007669"/>
    <property type="project" value="InterPro"/>
</dbReference>
<protein>
    <recommendedName>
        <fullName evidence="4 5">Small ribosomal subunit protein uS8</fullName>
    </recommendedName>
</protein>
<gene>
    <name evidence="5" type="primary">rpsH</name>
    <name evidence="7" type="ORF">COT78_02485</name>
</gene>
<dbReference type="Pfam" id="PF00410">
    <property type="entry name" value="Ribosomal_S8"/>
    <property type="match status" value="1"/>
</dbReference>
<dbReference type="InterPro" id="IPR000630">
    <property type="entry name" value="Ribosomal_uS8"/>
</dbReference>
<dbReference type="GO" id="GO:0005737">
    <property type="term" value="C:cytoplasm"/>
    <property type="evidence" value="ECO:0007669"/>
    <property type="project" value="UniProtKB-ARBA"/>
</dbReference>
<evidence type="ECO:0000256" key="5">
    <source>
        <dbReference type="HAMAP-Rule" id="MF_01302"/>
    </source>
</evidence>
<dbReference type="AlphaFoldDB" id="A0A2H0W624"/>
<keyword evidence="5" id="KW-0694">RNA-binding</keyword>
<dbReference type="Proteomes" id="UP000231382">
    <property type="component" value="Unassembled WGS sequence"/>
</dbReference>
<dbReference type="GO" id="GO:0006412">
    <property type="term" value="P:translation"/>
    <property type="evidence" value="ECO:0007669"/>
    <property type="project" value="UniProtKB-UniRule"/>
</dbReference>
<dbReference type="EMBL" id="PEZW01000018">
    <property type="protein sequence ID" value="PIS07543.1"/>
    <property type="molecule type" value="Genomic_DNA"/>
</dbReference>
<keyword evidence="2 5" id="KW-0689">Ribosomal protein</keyword>
<comment type="caution">
    <text evidence="7">The sequence shown here is derived from an EMBL/GenBank/DDBJ whole genome shotgun (WGS) entry which is preliminary data.</text>
</comment>
<proteinExistence type="inferred from homology"/>
<comment type="similarity">
    <text evidence="1 5 6">Belongs to the universal ribosomal protein uS8 family.</text>
</comment>
<dbReference type="NCBIfam" id="NF001109">
    <property type="entry name" value="PRK00136.1"/>
    <property type="match status" value="1"/>
</dbReference>
<evidence type="ECO:0000256" key="4">
    <source>
        <dbReference type="ARBA" id="ARBA00035258"/>
    </source>
</evidence>
<keyword evidence="5" id="KW-0699">rRNA-binding</keyword>
<organism evidence="7 8">
    <name type="scientific">Candidatus Berkelbacteria bacterium CG10_big_fil_rev_8_21_14_0_10_43_13</name>
    <dbReference type="NCBI Taxonomy" id="1974514"/>
    <lineage>
        <taxon>Bacteria</taxon>
        <taxon>Candidatus Berkelbacteria</taxon>
    </lineage>
</organism>
<sequence>MDSISDLLTRIRNAAAVQKSDVNVSYSKMNETILGIFKREGFLDSIEVTDEDNRKQINIKISDKKAPSHIAQISKPGRRIYVKSKEMPKPLRGLGIVVVSTSTGIVTGREAAKKGLGGEVICEIW</sequence>
<evidence type="ECO:0000256" key="6">
    <source>
        <dbReference type="RuleBase" id="RU003660"/>
    </source>
</evidence>
<dbReference type="FunFam" id="3.30.1490.10:FF:000001">
    <property type="entry name" value="30S ribosomal protein S8"/>
    <property type="match status" value="1"/>
</dbReference>
<accession>A0A2H0W624</accession>
<dbReference type="PROSITE" id="PS00053">
    <property type="entry name" value="RIBOSOMAL_S8"/>
    <property type="match status" value="1"/>
</dbReference>
<dbReference type="Gene3D" id="3.30.1370.30">
    <property type="match status" value="1"/>
</dbReference>
<keyword evidence="3 5" id="KW-0687">Ribonucleoprotein</keyword>
<dbReference type="InterPro" id="IPR035987">
    <property type="entry name" value="Ribosomal_uS8_sf"/>
</dbReference>
<dbReference type="Gene3D" id="3.30.1490.10">
    <property type="match status" value="1"/>
</dbReference>
<comment type="subunit">
    <text evidence="5">Part of the 30S ribosomal subunit. Contacts proteins S5 and S12.</text>
</comment>
<dbReference type="PANTHER" id="PTHR11758">
    <property type="entry name" value="40S RIBOSOMAL PROTEIN S15A"/>
    <property type="match status" value="1"/>
</dbReference>
<evidence type="ECO:0000256" key="3">
    <source>
        <dbReference type="ARBA" id="ARBA00023274"/>
    </source>
</evidence>
<dbReference type="GO" id="GO:0019843">
    <property type="term" value="F:rRNA binding"/>
    <property type="evidence" value="ECO:0007669"/>
    <property type="project" value="UniProtKB-UniRule"/>
</dbReference>
<evidence type="ECO:0000256" key="1">
    <source>
        <dbReference type="ARBA" id="ARBA00006471"/>
    </source>
</evidence>
<name>A0A2H0W624_9BACT</name>
<dbReference type="GO" id="GO:1990904">
    <property type="term" value="C:ribonucleoprotein complex"/>
    <property type="evidence" value="ECO:0007669"/>
    <property type="project" value="UniProtKB-KW"/>
</dbReference>
<reference evidence="8" key="1">
    <citation type="submission" date="2017-09" db="EMBL/GenBank/DDBJ databases">
        <title>Depth-based differentiation of microbial function through sediment-hosted aquifers and enrichment of novel symbionts in the deep terrestrial subsurface.</title>
        <authorList>
            <person name="Probst A.J."/>
            <person name="Ladd B."/>
            <person name="Jarett J.K."/>
            <person name="Geller-Mcgrath D.E."/>
            <person name="Sieber C.M.K."/>
            <person name="Emerson J.B."/>
            <person name="Anantharaman K."/>
            <person name="Thomas B.C."/>
            <person name="Malmstrom R."/>
            <person name="Stieglmeier M."/>
            <person name="Klingl A."/>
            <person name="Woyke T."/>
            <person name="Ryan C.M."/>
            <person name="Banfield J.F."/>
        </authorList>
    </citation>
    <scope>NUCLEOTIDE SEQUENCE [LARGE SCALE GENOMIC DNA]</scope>
</reference>
<dbReference type="SUPFAM" id="SSF56047">
    <property type="entry name" value="Ribosomal protein S8"/>
    <property type="match status" value="1"/>
</dbReference>
<dbReference type="InterPro" id="IPR047863">
    <property type="entry name" value="Ribosomal_uS8_CS"/>
</dbReference>
<dbReference type="GO" id="GO:0005840">
    <property type="term" value="C:ribosome"/>
    <property type="evidence" value="ECO:0007669"/>
    <property type="project" value="UniProtKB-KW"/>
</dbReference>
<evidence type="ECO:0000313" key="7">
    <source>
        <dbReference type="EMBL" id="PIS07543.1"/>
    </source>
</evidence>
<evidence type="ECO:0000313" key="8">
    <source>
        <dbReference type="Proteomes" id="UP000231382"/>
    </source>
</evidence>
<dbReference type="HAMAP" id="MF_01302_B">
    <property type="entry name" value="Ribosomal_uS8_B"/>
    <property type="match status" value="1"/>
</dbReference>
<comment type="function">
    <text evidence="5">One of the primary rRNA binding proteins, it binds directly to 16S rRNA central domain where it helps coordinate assembly of the platform of the 30S subunit.</text>
</comment>